<dbReference type="HOGENOM" id="CLU_3106641_0_0_1"/>
<dbReference type="RefSeq" id="XP_009549767.1">
    <property type="nucleotide sequence ID" value="XM_009551472.1"/>
</dbReference>
<dbReference type="InParanoid" id="W4JW05"/>
<evidence type="ECO:0000313" key="2">
    <source>
        <dbReference type="Proteomes" id="UP000030671"/>
    </source>
</evidence>
<gene>
    <name evidence="1" type="ORF">HETIRDRAFT_163716</name>
</gene>
<dbReference type="Proteomes" id="UP000030671">
    <property type="component" value="Unassembled WGS sequence"/>
</dbReference>
<dbReference type="KEGG" id="hir:HETIRDRAFT_163716"/>
<sequence length="51" mass="5453">MHRFAAQRSESAPSRLVGVAGLFPHFTFSSSTSAERPAQCGAYVAMLCSSF</sequence>
<dbReference type="EMBL" id="KI925462">
    <property type="protein sequence ID" value="ETW77732.1"/>
    <property type="molecule type" value="Genomic_DNA"/>
</dbReference>
<name>W4JW05_HETIT</name>
<proteinExistence type="predicted"/>
<protein>
    <submittedName>
        <fullName evidence="1">Uncharacterized protein</fullName>
    </submittedName>
</protein>
<keyword evidence="2" id="KW-1185">Reference proteome</keyword>
<accession>W4JW05</accession>
<evidence type="ECO:0000313" key="1">
    <source>
        <dbReference type="EMBL" id="ETW77732.1"/>
    </source>
</evidence>
<reference evidence="1 2" key="1">
    <citation type="journal article" date="2012" name="New Phytol.">
        <title>Insight into trade-off between wood decay and parasitism from the genome of a fungal forest pathogen.</title>
        <authorList>
            <person name="Olson A."/>
            <person name="Aerts A."/>
            <person name="Asiegbu F."/>
            <person name="Belbahri L."/>
            <person name="Bouzid O."/>
            <person name="Broberg A."/>
            <person name="Canback B."/>
            <person name="Coutinho P.M."/>
            <person name="Cullen D."/>
            <person name="Dalman K."/>
            <person name="Deflorio G."/>
            <person name="van Diepen L.T."/>
            <person name="Dunand C."/>
            <person name="Duplessis S."/>
            <person name="Durling M."/>
            <person name="Gonthier P."/>
            <person name="Grimwood J."/>
            <person name="Fossdal C.G."/>
            <person name="Hansson D."/>
            <person name="Henrissat B."/>
            <person name="Hietala A."/>
            <person name="Himmelstrand K."/>
            <person name="Hoffmeister D."/>
            <person name="Hogberg N."/>
            <person name="James T.Y."/>
            <person name="Karlsson M."/>
            <person name="Kohler A."/>
            <person name="Kues U."/>
            <person name="Lee Y.H."/>
            <person name="Lin Y.C."/>
            <person name="Lind M."/>
            <person name="Lindquist E."/>
            <person name="Lombard V."/>
            <person name="Lucas S."/>
            <person name="Lunden K."/>
            <person name="Morin E."/>
            <person name="Murat C."/>
            <person name="Park J."/>
            <person name="Raffaello T."/>
            <person name="Rouze P."/>
            <person name="Salamov A."/>
            <person name="Schmutz J."/>
            <person name="Solheim H."/>
            <person name="Stahlberg J."/>
            <person name="Velez H."/>
            <person name="de Vries R.P."/>
            <person name="Wiebenga A."/>
            <person name="Woodward S."/>
            <person name="Yakovlev I."/>
            <person name="Garbelotto M."/>
            <person name="Martin F."/>
            <person name="Grigoriev I.V."/>
            <person name="Stenlid J."/>
        </authorList>
    </citation>
    <scope>NUCLEOTIDE SEQUENCE [LARGE SCALE GENOMIC DNA]</scope>
    <source>
        <strain evidence="1 2">TC 32-1</strain>
    </source>
</reference>
<organism evidence="1 2">
    <name type="scientific">Heterobasidion irregulare (strain TC 32-1)</name>
    <dbReference type="NCBI Taxonomy" id="747525"/>
    <lineage>
        <taxon>Eukaryota</taxon>
        <taxon>Fungi</taxon>
        <taxon>Dikarya</taxon>
        <taxon>Basidiomycota</taxon>
        <taxon>Agaricomycotina</taxon>
        <taxon>Agaricomycetes</taxon>
        <taxon>Russulales</taxon>
        <taxon>Bondarzewiaceae</taxon>
        <taxon>Heterobasidion</taxon>
        <taxon>Heterobasidion annosum species complex</taxon>
    </lineage>
</organism>
<dbReference type="AlphaFoldDB" id="W4JW05"/>
<dbReference type="GeneID" id="20667866"/>